<keyword evidence="1" id="KW-0547">Nucleotide-binding</keyword>
<dbReference type="InterPro" id="IPR003812">
    <property type="entry name" value="Fido"/>
</dbReference>
<reference evidence="5 6" key="1">
    <citation type="submission" date="2017-03" db="EMBL/GenBank/DDBJ databases">
        <title>Lifting the veil on microbial sulfur biogeochemistry in mining wastewaters.</title>
        <authorList>
            <person name="Kantor R.S."/>
            <person name="Colenbrander Nelson T."/>
            <person name="Marshall S."/>
            <person name="Bennett D."/>
            <person name="Apte S."/>
            <person name="Camacho D."/>
            <person name="Thomas B.C."/>
            <person name="Warren L.A."/>
            <person name="Banfield J.F."/>
        </authorList>
    </citation>
    <scope>NUCLEOTIDE SEQUENCE [LARGE SCALE GENOMIC DNA]</scope>
    <source>
        <strain evidence="5">32-69-9</strain>
    </source>
</reference>
<feature type="binding site" evidence="1">
    <location>
        <position position="198"/>
    </location>
    <ligand>
        <name>ATP</name>
        <dbReference type="ChEBI" id="CHEBI:30616"/>
    </ligand>
</feature>
<evidence type="ECO:0000259" key="4">
    <source>
        <dbReference type="PROSITE" id="PS51459"/>
    </source>
</evidence>
<feature type="active site" evidence="2">
    <location>
        <position position="198"/>
    </location>
</feature>
<dbReference type="Gene3D" id="1.10.3290.10">
    <property type="entry name" value="Fido-like domain"/>
    <property type="match status" value="1"/>
</dbReference>
<evidence type="ECO:0000313" key="6">
    <source>
        <dbReference type="Proteomes" id="UP000215595"/>
    </source>
</evidence>
<dbReference type="InterPro" id="IPR025758">
    <property type="entry name" value="Fic/DOC_N"/>
</dbReference>
<feature type="domain" description="Fido" evidence="4">
    <location>
        <begin position="112"/>
        <end position="262"/>
    </location>
</feature>
<feature type="binding site" evidence="1">
    <location>
        <position position="240"/>
    </location>
    <ligand>
        <name>ATP</name>
        <dbReference type="ChEBI" id="CHEBI:30616"/>
    </ligand>
</feature>
<comment type="caution">
    <text evidence="5">The sequence shown here is derived from an EMBL/GenBank/DDBJ whole genome shotgun (WGS) entry which is preliminary data.</text>
</comment>
<dbReference type="Proteomes" id="UP000215595">
    <property type="component" value="Unassembled WGS sequence"/>
</dbReference>
<evidence type="ECO:0000313" key="5">
    <source>
        <dbReference type="EMBL" id="OYX31040.1"/>
    </source>
</evidence>
<dbReference type="PIRSF" id="PIRSF038925">
    <property type="entry name" value="AMP-prot_trans"/>
    <property type="match status" value="1"/>
</dbReference>
<dbReference type="PANTHER" id="PTHR13504">
    <property type="entry name" value="FIDO DOMAIN-CONTAINING PROTEIN DDB_G0283145"/>
    <property type="match status" value="1"/>
</dbReference>
<keyword evidence="1" id="KW-0067">ATP-binding</keyword>
<dbReference type="Pfam" id="PF13784">
    <property type="entry name" value="Fic_N"/>
    <property type="match status" value="1"/>
</dbReference>
<dbReference type="InterPro" id="IPR036597">
    <property type="entry name" value="Fido-like_dom_sf"/>
</dbReference>
<feature type="binding site" evidence="3">
    <location>
        <begin position="202"/>
        <end position="209"/>
    </location>
    <ligand>
        <name>ATP</name>
        <dbReference type="ChEBI" id="CHEBI:30616"/>
    </ligand>
</feature>
<evidence type="ECO:0000256" key="2">
    <source>
        <dbReference type="PIRSR" id="PIRSR640198-1"/>
    </source>
</evidence>
<accession>A0A258FEP7</accession>
<dbReference type="SUPFAM" id="SSF140931">
    <property type="entry name" value="Fic-like"/>
    <property type="match status" value="1"/>
</dbReference>
<protein>
    <submittedName>
        <fullName evidence="5">Cell filamentation protein Fic</fullName>
    </submittedName>
</protein>
<proteinExistence type="predicted"/>
<dbReference type="PANTHER" id="PTHR13504:SF38">
    <property type="entry name" value="FIDO DOMAIN-CONTAINING PROTEIN"/>
    <property type="match status" value="1"/>
</dbReference>
<gene>
    <name evidence="5" type="ORF">B7Z01_13155</name>
</gene>
<sequence length="370" mass="41970">MPMEPCQPDALPLADLDWRRLLPLVGRANAALARYDGMLQTLPNPAVLLSPITVNEAVLSSRIEGTQATLDEVLEFDAGIEAPENRRGDIEEVTNYRVAVQIAEAELDRRPLSLSLVKSVHQRLMQGVRGRDKAPGAFREDQNWIGRPGAPLERARFVPPSPILLPQALENWEAYLGNQEEDPIIQTAISHAQFEILHPFKDGNGRIGRMLIPLVLYQRRALSRPMFYLSEYLEAHRDEYYDRLLAITDDGDWQGWIEFFVMAVVAQAEGNLEKVRRIRDLYEEMRRRFVDVTHSQYAMAAVDAFFARPVIRATDFRRLAGFNTRVTANNMLRQLEAAGLIQRMREGAGRISAIYALPELINITEGRAVL</sequence>
<dbReference type="PROSITE" id="PS51459">
    <property type="entry name" value="FIDO"/>
    <property type="match status" value="1"/>
</dbReference>
<feature type="binding site" evidence="3">
    <location>
        <begin position="240"/>
        <end position="241"/>
    </location>
    <ligand>
        <name>ATP</name>
        <dbReference type="ChEBI" id="CHEBI:30616"/>
    </ligand>
</feature>
<evidence type="ECO:0000256" key="3">
    <source>
        <dbReference type="PIRSR" id="PIRSR640198-2"/>
    </source>
</evidence>
<dbReference type="AlphaFoldDB" id="A0A258FEP7"/>
<dbReference type="InterPro" id="IPR040198">
    <property type="entry name" value="Fido_containing"/>
</dbReference>
<evidence type="ECO:0000256" key="1">
    <source>
        <dbReference type="PIRSR" id="PIRSR038925-1"/>
    </source>
</evidence>
<feature type="binding site" evidence="1">
    <location>
        <begin position="203"/>
        <end position="209"/>
    </location>
    <ligand>
        <name>ATP</name>
        <dbReference type="ChEBI" id="CHEBI:30616"/>
    </ligand>
</feature>
<dbReference type="EMBL" id="NCEB01000036">
    <property type="protein sequence ID" value="OYX31040.1"/>
    <property type="molecule type" value="Genomic_DNA"/>
</dbReference>
<dbReference type="GO" id="GO:0005524">
    <property type="term" value="F:ATP binding"/>
    <property type="evidence" value="ECO:0007669"/>
    <property type="project" value="UniProtKB-KW"/>
</dbReference>
<dbReference type="Pfam" id="PF02661">
    <property type="entry name" value="Fic"/>
    <property type="match status" value="1"/>
</dbReference>
<dbReference type="InterPro" id="IPR026287">
    <property type="entry name" value="SoFic-like"/>
</dbReference>
<dbReference type="SUPFAM" id="SSF46785">
    <property type="entry name" value="Winged helix' DNA-binding domain"/>
    <property type="match status" value="1"/>
</dbReference>
<organism evidence="5 6">
    <name type="scientific">Brevundimonas subvibrioides</name>
    <dbReference type="NCBI Taxonomy" id="74313"/>
    <lineage>
        <taxon>Bacteria</taxon>
        <taxon>Pseudomonadati</taxon>
        <taxon>Pseudomonadota</taxon>
        <taxon>Alphaproteobacteria</taxon>
        <taxon>Caulobacterales</taxon>
        <taxon>Caulobacteraceae</taxon>
        <taxon>Brevundimonas</taxon>
    </lineage>
</organism>
<feature type="binding site" evidence="1">
    <location>
        <position position="64"/>
    </location>
    <ligand>
        <name>ATP</name>
        <dbReference type="ChEBI" id="CHEBI:30616"/>
    </ligand>
</feature>
<dbReference type="InterPro" id="IPR036390">
    <property type="entry name" value="WH_DNA-bd_sf"/>
</dbReference>
<name>A0A258FEP7_9CAUL</name>